<feature type="transmembrane region" description="Helical" evidence="1">
    <location>
        <begin position="12"/>
        <end position="33"/>
    </location>
</feature>
<gene>
    <name evidence="2" type="ORF">B0H17DRAFT_1214946</name>
</gene>
<keyword evidence="1" id="KW-1133">Transmembrane helix</keyword>
<keyword evidence="1" id="KW-0812">Transmembrane</keyword>
<organism evidence="2 3">
    <name type="scientific">Mycena rosella</name>
    <name type="common">Pink bonnet</name>
    <name type="synonym">Agaricus rosellus</name>
    <dbReference type="NCBI Taxonomy" id="1033263"/>
    <lineage>
        <taxon>Eukaryota</taxon>
        <taxon>Fungi</taxon>
        <taxon>Dikarya</taxon>
        <taxon>Basidiomycota</taxon>
        <taxon>Agaricomycotina</taxon>
        <taxon>Agaricomycetes</taxon>
        <taxon>Agaricomycetidae</taxon>
        <taxon>Agaricales</taxon>
        <taxon>Marasmiineae</taxon>
        <taxon>Mycenaceae</taxon>
        <taxon>Mycena</taxon>
    </lineage>
</organism>
<keyword evidence="3" id="KW-1185">Reference proteome</keyword>
<keyword evidence="1" id="KW-0472">Membrane</keyword>
<accession>A0AAD7FZV0</accession>
<sequence length="105" mass="11828">MIPRFLTNLETTFSVTIMVWVSNYASIAIVVAVTNTTNGDGSNFNLYPKQNETWKQNHWERKGAEKITITWAGGKTTTFTIQKDDRVVVWDEAYGVEPNVVTTAV</sequence>
<name>A0AAD7FZV0_MYCRO</name>
<evidence type="ECO:0000313" key="2">
    <source>
        <dbReference type="EMBL" id="KAJ7652543.1"/>
    </source>
</evidence>
<protein>
    <submittedName>
        <fullName evidence="2">Uncharacterized protein</fullName>
    </submittedName>
</protein>
<dbReference type="EMBL" id="JARKIE010000347">
    <property type="protein sequence ID" value="KAJ7652543.1"/>
    <property type="molecule type" value="Genomic_DNA"/>
</dbReference>
<evidence type="ECO:0000313" key="3">
    <source>
        <dbReference type="Proteomes" id="UP001221757"/>
    </source>
</evidence>
<dbReference type="Proteomes" id="UP001221757">
    <property type="component" value="Unassembled WGS sequence"/>
</dbReference>
<proteinExistence type="predicted"/>
<comment type="caution">
    <text evidence="2">The sequence shown here is derived from an EMBL/GenBank/DDBJ whole genome shotgun (WGS) entry which is preliminary data.</text>
</comment>
<reference evidence="2" key="1">
    <citation type="submission" date="2023-03" db="EMBL/GenBank/DDBJ databases">
        <title>Massive genome expansion in bonnet fungi (Mycena s.s.) driven by repeated elements and novel gene families across ecological guilds.</title>
        <authorList>
            <consortium name="Lawrence Berkeley National Laboratory"/>
            <person name="Harder C.B."/>
            <person name="Miyauchi S."/>
            <person name="Viragh M."/>
            <person name="Kuo A."/>
            <person name="Thoen E."/>
            <person name="Andreopoulos B."/>
            <person name="Lu D."/>
            <person name="Skrede I."/>
            <person name="Drula E."/>
            <person name="Henrissat B."/>
            <person name="Morin E."/>
            <person name="Kohler A."/>
            <person name="Barry K."/>
            <person name="LaButti K."/>
            <person name="Morin E."/>
            <person name="Salamov A."/>
            <person name="Lipzen A."/>
            <person name="Mereny Z."/>
            <person name="Hegedus B."/>
            <person name="Baldrian P."/>
            <person name="Stursova M."/>
            <person name="Weitz H."/>
            <person name="Taylor A."/>
            <person name="Grigoriev I.V."/>
            <person name="Nagy L.G."/>
            <person name="Martin F."/>
            <person name="Kauserud H."/>
        </authorList>
    </citation>
    <scope>NUCLEOTIDE SEQUENCE</scope>
    <source>
        <strain evidence="2">CBHHK067</strain>
    </source>
</reference>
<evidence type="ECO:0000256" key="1">
    <source>
        <dbReference type="SAM" id="Phobius"/>
    </source>
</evidence>
<dbReference type="AlphaFoldDB" id="A0AAD7FZV0"/>